<reference evidence="2" key="3">
    <citation type="submission" date="2015-02" db="UniProtKB">
        <authorList>
            <consortium name="EnsemblProtists"/>
        </authorList>
    </citation>
    <scope>IDENTIFICATION</scope>
    <source>
        <strain evidence="2">DAOM BR144</strain>
    </source>
</reference>
<dbReference type="EnsemblProtists" id="PYU1_T007507">
    <property type="protein sequence ID" value="PYU1_T007507"/>
    <property type="gene ID" value="PYU1_G007491"/>
</dbReference>
<organism evidence="2 3">
    <name type="scientific">Globisporangium ultimum (strain ATCC 200006 / CBS 805.95 / DAOM BR144)</name>
    <name type="common">Pythium ultimum</name>
    <dbReference type="NCBI Taxonomy" id="431595"/>
    <lineage>
        <taxon>Eukaryota</taxon>
        <taxon>Sar</taxon>
        <taxon>Stramenopiles</taxon>
        <taxon>Oomycota</taxon>
        <taxon>Peronosporomycetes</taxon>
        <taxon>Pythiales</taxon>
        <taxon>Pythiaceae</taxon>
        <taxon>Globisporangium</taxon>
    </lineage>
</organism>
<dbReference type="EMBL" id="GL376585">
    <property type="status" value="NOT_ANNOTATED_CDS"/>
    <property type="molecule type" value="Genomic_DNA"/>
</dbReference>
<dbReference type="VEuPathDB" id="FungiDB:PYU1_G007491"/>
<feature type="compositionally biased region" description="Basic and acidic residues" evidence="1">
    <location>
        <begin position="91"/>
        <end position="112"/>
    </location>
</feature>
<evidence type="ECO:0000256" key="1">
    <source>
        <dbReference type="SAM" id="MobiDB-lite"/>
    </source>
</evidence>
<dbReference type="AlphaFoldDB" id="K3WRB3"/>
<name>K3WRB3_GLOUD</name>
<sequence>MPVQQDEPQHPPPAPSSLAGRSGSATSSPMAPPPPPPPPPPQFELEQAELLSKKQDFREILALFHDAKMDPQDKARAWEALWQTTLVEAHEEMKQQQTERKAGKSLHADDATPVRSGSMTSRHGPGSGPEPPKRPRQTSAADLEPNKVSRLNRVQQSRPKGGGSKLMQKLGGGR</sequence>
<dbReference type="eggNOG" id="ENOG502SUPP">
    <property type="taxonomic scope" value="Eukaryota"/>
</dbReference>
<dbReference type="Proteomes" id="UP000019132">
    <property type="component" value="Unassembled WGS sequence"/>
</dbReference>
<protein>
    <submittedName>
        <fullName evidence="2">Uncharacterized protein</fullName>
    </submittedName>
</protein>
<feature type="region of interest" description="Disordered" evidence="1">
    <location>
        <begin position="1"/>
        <end position="44"/>
    </location>
</feature>
<evidence type="ECO:0000313" key="3">
    <source>
        <dbReference type="Proteomes" id="UP000019132"/>
    </source>
</evidence>
<dbReference type="HOGENOM" id="CLU_135916_0_0_1"/>
<reference evidence="3" key="1">
    <citation type="journal article" date="2010" name="Genome Biol.">
        <title>Genome sequence of the necrotrophic plant pathogen Pythium ultimum reveals original pathogenicity mechanisms and effector repertoire.</title>
        <authorList>
            <person name="Levesque C.A."/>
            <person name="Brouwer H."/>
            <person name="Cano L."/>
            <person name="Hamilton J.P."/>
            <person name="Holt C."/>
            <person name="Huitema E."/>
            <person name="Raffaele S."/>
            <person name="Robideau G.P."/>
            <person name="Thines M."/>
            <person name="Win J."/>
            <person name="Zerillo M.M."/>
            <person name="Beakes G.W."/>
            <person name="Boore J.L."/>
            <person name="Busam D."/>
            <person name="Dumas B."/>
            <person name="Ferriera S."/>
            <person name="Fuerstenberg S.I."/>
            <person name="Gachon C.M."/>
            <person name="Gaulin E."/>
            <person name="Govers F."/>
            <person name="Grenville-Briggs L."/>
            <person name="Horner N."/>
            <person name="Hostetler J."/>
            <person name="Jiang R.H."/>
            <person name="Johnson J."/>
            <person name="Krajaejun T."/>
            <person name="Lin H."/>
            <person name="Meijer H.J."/>
            <person name="Moore B."/>
            <person name="Morris P."/>
            <person name="Phuntmart V."/>
            <person name="Puiu D."/>
            <person name="Shetty J."/>
            <person name="Stajich J.E."/>
            <person name="Tripathy S."/>
            <person name="Wawra S."/>
            <person name="van West P."/>
            <person name="Whitty B.R."/>
            <person name="Coutinho P.M."/>
            <person name="Henrissat B."/>
            <person name="Martin F."/>
            <person name="Thomas P.D."/>
            <person name="Tyler B.M."/>
            <person name="De Vries R.P."/>
            <person name="Kamoun S."/>
            <person name="Yandell M."/>
            <person name="Tisserat N."/>
            <person name="Buell C.R."/>
        </authorList>
    </citation>
    <scope>NUCLEOTIDE SEQUENCE</scope>
    <source>
        <strain evidence="3">DAOM:BR144</strain>
    </source>
</reference>
<evidence type="ECO:0000313" key="2">
    <source>
        <dbReference type="EnsemblProtists" id="PYU1_T007507"/>
    </source>
</evidence>
<dbReference type="SUPFAM" id="SSF101447">
    <property type="entry name" value="Formin homology 2 domain (FH2 domain)"/>
    <property type="match status" value="1"/>
</dbReference>
<proteinExistence type="predicted"/>
<reference evidence="3" key="2">
    <citation type="submission" date="2010-04" db="EMBL/GenBank/DDBJ databases">
        <authorList>
            <person name="Buell R."/>
            <person name="Hamilton J."/>
            <person name="Hostetler J."/>
        </authorList>
    </citation>
    <scope>NUCLEOTIDE SEQUENCE [LARGE SCALE GENOMIC DNA]</scope>
    <source>
        <strain evidence="3">DAOM:BR144</strain>
    </source>
</reference>
<feature type="compositionally biased region" description="Pro residues" evidence="1">
    <location>
        <begin position="30"/>
        <end position="42"/>
    </location>
</feature>
<accession>K3WRB3</accession>
<feature type="compositionally biased region" description="Gly residues" evidence="1">
    <location>
        <begin position="160"/>
        <end position="174"/>
    </location>
</feature>
<dbReference type="InParanoid" id="K3WRB3"/>
<keyword evidence="3" id="KW-1185">Reference proteome</keyword>
<feature type="region of interest" description="Disordered" evidence="1">
    <location>
        <begin position="91"/>
        <end position="174"/>
    </location>
</feature>